<name>A0A521CUH7_9BACL</name>
<dbReference type="EMBL" id="FXTI01000004">
    <property type="protein sequence ID" value="SMO63073.1"/>
    <property type="molecule type" value="Genomic_DNA"/>
</dbReference>
<gene>
    <name evidence="2" type="ORF">SAMN06264849_104196</name>
</gene>
<dbReference type="Pfam" id="PF05239">
    <property type="entry name" value="PRC"/>
    <property type="match status" value="2"/>
</dbReference>
<evidence type="ECO:0000259" key="1">
    <source>
        <dbReference type="Pfam" id="PF05239"/>
    </source>
</evidence>
<dbReference type="SUPFAM" id="SSF50346">
    <property type="entry name" value="PRC-barrel domain"/>
    <property type="match status" value="2"/>
</dbReference>
<dbReference type="OrthoDB" id="1707618at2"/>
<dbReference type="Proteomes" id="UP000315636">
    <property type="component" value="Unassembled WGS sequence"/>
</dbReference>
<dbReference type="InterPro" id="IPR011033">
    <property type="entry name" value="PRC_barrel-like_sf"/>
</dbReference>
<dbReference type="InterPro" id="IPR027275">
    <property type="entry name" value="PRC-brl_dom"/>
</dbReference>
<keyword evidence="3" id="KW-1185">Reference proteome</keyword>
<accession>A0A521CUH7</accession>
<sequence length="165" mass="18404">MRSSQEVIGLPVIHLQTGKRLGTVQDLLFDADQQMIGVLLEHPGWIRRGRYIPFFKIRSLGADAVIVNSEADIHSVKENQDWHGLLTGQRKLKGRPVMLANGQELGMVEDVYILENRGILLGYELSEGLISDLTEGRKVFRPGSPLMWGEDVLIASMDGQPTQDV</sequence>
<dbReference type="RefSeq" id="WP_142505258.1">
    <property type="nucleotide sequence ID" value="NZ_FXTI01000004.1"/>
</dbReference>
<dbReference type="Gene3D" id="2.30.30.240">
    <property type="entry name" value="PRC-barrel domain"/>
    <property type="match status" value="2"/>
</dbReference>
<organism evidence="2 3">
    <name type="scientific">Melghirimyces algeriensis</name>
    <dbReference type="NCBI Taxonomy" id="910412"/>
    <lineage>
        <taxon>Bacteria</taxon>
        <taxon>Bacillati</taxon>
        <taxon>Bacillota</taxon>
        <taxon>Bacilli</taxon>
        <taxon>Bacillales</taxon>
        <taxon>Thermoactinomycetaceae</taxon>
        <taxon>Melghirimyces</taxon>
    </lineage>
</organism>
<feature type="domain" description="PRC-barrel" evidence="1">
    <location>
        <begin position="4"/>
        <end position="69"/>
    </location>
</feature>
<reference evidence="2 3" key="1">
    <citation type="submission" date="2017-05" db="EMBL/GenBank/DDBJ databases">
        <authorList>
            <person name="Varghese N."/>
            <person name="Submissions S."/>
        </authorList>
    </citation>
    <scope>NUCLEOTIDE SEQUENCE [LARGE SCALE GENOMIC DNA]</scope>
    <source>
        <strain evidence="2 3">DSM 45474</strain>
    </source>
</reference>
<proteinExistence type="predicted"/>
<protein>
    <submittedName>
        <fullName evidence="2">Uncharacterized protein YrrD, contains PRC-barrel domain</fullName>
    </submittedName>
</protein>
<dbReference type="AlphaFoldDB" id="A0A521CUH7"/>
<feature type="domain" description="PRC-barrel" evidence="1">
    <location>
        <begin position="90"/>
        <end position="140"/>
    </location>
</feature>
<evidence type="ECO:0000313" key="2">
    <source>
        <dbReference type="EMBL" id="SMO63073.1"/>
    </source>
</evidence>
<evidence type="ECO:0000313" key="3">
    <source>
        <dbReference type="Proteomes" id="UP000315636"/>
    </source>
</evidence>